<organism evidence="2 3">
    <name type="scientific">Hamiltosporidium tvaerminnensis</name>
    <dbReference type="NCBI Taxonomy" id="1176355"/>
    <lineage>
        <taxon>Eukaryota</taxon>
        <taxon>Fungi</taxon>
        <taxon>Fungi incertae sedis</taxon>
        <taxon>Microsporidia</taxon>
        <taxon>Dubosqiidae</taxon>
        <taxon>Hamiltosporidium</taxon>
    </lineage>
</organism>
<dbReference type="VEuPathDB" id="MicrosporidiaDB:CWI38_0262p0020"/>
<dbReference type="PANTHER" id="PTHR47169">
    <property type="entry name" value="OS01G0541250 PROTEIN"/>
    <property type="match status" value="1"/>
</dbReference>
<dbReference type="InterPro" id="IPR036397">
    <property type="entry name" value="RNaseH_sf"/>
</dbReference>
<dbReference type="AlphaFoldDB" id="A0A4Q9M0E2"/>
<dbReference type="GO" id="GO:0003676">
    <property type="term" value="F:nucleic acid binding"/>
    <property type="evidence" value="ECO:0007669"/>
    <property type="project" value="InterPro"/>
</dbReference>
<keyword evidence="3" id="KW-1185">Reference proteome</keyword>
<evidence type="ECO:0000256" key="1">
    <source>
        <dbReference type="SAM" id="SignalP"/>
    </source>
</evidence>
<dbReference type="EMBL" id="PITK01000262">
    <property type="protein sequence ID" value="TBU17941.1"/>
    <property type="molecule type" value="Genomic_DNA"/>
</dbReference>
<evidence type="ECO:0000313" key="2">
    <source>
        <dbReference type="EMBL" id="TBU17941.1"/>
    </source>
</evidence>
<gene>
    <name evidence="2" type="ORF">CWI38_0262p0020</name>
</gene>
<dbReference type="Proteomes" id="UP000292282">
    <property type="component" value="Unassembled WGS sequence"/>
</dbReference>
<reference evidence="2 3" key="1">
    <citation type="submission" date="2017-12" db="EMBL/GenBank/DDBJ databases">
        <authorList>
            <person name="Pombert J.-F."/>
            <person name="Haag K.L."/>
            <person name="Ebert D."/>
        </authorList>
    </citation>
    <scope>NUCLEOTIDE SEQUENCE [LARGE SCALE GENOMIC DNA]</scope>
    <source>
        <strain evidence="2">IL-G-3</strain>
    </source>
</reference>
<feature type="signal peptide" evidence="1">
    <location>
        <begin position="1"/>
        <end position="20"/>
    </location>
</feature>
<evidence type="ECO:0000313" key="3">
    <source>
        <dbReference type="Proteomes" id="UP000292282"/>
    </source>
</evidence>
<protein>
    <submittedName>
        <fullName evidence="2">Uncharacterized protein</fullName>
    </submittedName>
</protein>
<comment type="caution">
    <text evidence="2">The sequence shown here is derived from an EMBL/GenBank/DDBJ whole genome shotgun (WGS) entry which is preliminary data.</text>
</comment>
<proteinExistence type="predicted"/>
<keyword evidence="1" id="KW-0732">Signal</keyword>
<accession>A0A4Q9M0E2</accession>
<dbReference type="PANTHER" id="PTHR47169:SF2">
    <property type="entry name" value="OS01G0541250 PROTEIN"/>
    <property type="match status" value="1"/>
</dbReference>
<feature type="chain" id="PRO_5020763225" evidence="1">
    <location>
        <begin position="21"/>
        <end position="342"/>
    </location>
</feature>
<sequence length="342" mass="39394">MFIKYLLIIVLNKLVIYHSGKNITPSFGKFGRKLLNLERRDSKYKQLTKEKHEGELLKHGAVNEVSSAFKNLACSTNSIQKGKICADVSSKKKKRCGRKPKEYSNNLAQIRNTPLNRRGTLRSFSFAIDIPKSTFFNIFKISSTVKPTLTDKNKMDRLKFCLSKVNLANNGDFLFDDLYDYVHVDEKWFYLTKRFITKIMFMAAVARPRYDAHRNLYFDGKIGIWQFVYKEPAQRNSKNMAKGTIITKNMESVTAVHCKNMMIDNKTIYVQQDNAKPYFSDNDADINIKFKAQPANSPDLNVLDLVSPHIIEELINSDRGNGYKTPHLSKGKLLRKGRLLEK</sequence>
<dbReference type="Gene3D" id="3.30.420.10">
    <property type="entry name" value="Ribonuclease H-like superfamily/Ribonuclease H"/>
    <property type="match status" value="1"/>
</dbReference>
<name>A0A4Q9M0E2_9MICR</name>